<evidence type="ECO:0000313" key="3">
    <source>
        <dbReference type="Proteomes" id="UP001391051"/>
    </source>
</evidence>
<feature type="compositionally biased region" description="Acidic residues" evidence="1">
    <location>
        <begin position="292"/>
        <end position="311"/>
    </location>
</feature>
<feature type="compositionally biased region" description="Acidic residues" evidence="1">
    <location>
        <begin position="173"/>
        <end position="185"/>
    </location>
</feature>
<feature type="compositionally biased region" description="Acidic residues" evidence="1">
    <location>
        <begin position="144"/>
        <end position="164"/>
    </location>
</feature>
<dbReference type="Proteomes" id="UP001391051">
    <property type="component" value="Unassembled WGS sequence"/>
</dbReference>
<evidence type="ECO:0000256" key="1">
    <source>
        <dbReference type="SAM" id="MobiDB-lite"/>
    </source>
</evidence>
<feature type="compositionally biased region" description="Low complexity" evidence="1">
    <location>
        <begin position="351"/>
        <end position="360"/>
    </location>
</feature>
<dbReference type="GeneID" id="92071490"/>
<feature type="compositionally biased region" description="Basic and acidic residues" evidence="1">
    <location>
        <begin position="373"/>
        <end position="383"/>
    </location>
</feature>
<proteinExistence type="predicted"/>
<feature type="region of interest" description="Disordered" evidence="1">
    <location>
        <begin position="254"/>
        <end position="327"/>
    </location>
</feature>
<organism evidence="2 3">
    <name type="scientific">Apiospora aurea</name>
    <dbReference type="NCBI Taxonomy" id="335848"/>
    <lineage>
        <taxon>Eukaryota</taxon>
        <taxon>Fungi</taxon>
        <taxon>Dikarya</taxon>
        <taxon>Ascomycota</taxon>
        <taxon>Pezizomycotina</taxon>
        <taxon>Sordariomycetes</taxon>
        <taxon>Xylariomycetidae</taxon>
        <taxon>Amphisphaeriales</taxon>
        <taxon>Apiosporaceae</taxon>
        <taxon>Apiospora</taxon>
    </lineage>
</organism>
<protein>
    <submittedName>
        <fullName evidence="2">Uncharacterized protein</fullName>
    </submittedName>
</protein>
<sequence length="462" mass="51336">MSANGTINFADPSYNFAPRPEEPNYGRIIRSQTPTFTPVSPEVLATISGAPPAPPMNRAMTPTPTGMSNYFTQKLEASAPYLKAFPGHIFVPPPPGLPEPEPEDKAARRYNDNNYWEPAWGYNRWDFSSDDGGCYANNDAADVPDYDNWDDDDADGYAVDDDDVPVPNHGDDAGYDADDEDDGDEPPLSPEDHRRSVFELMEDMLDDLDFMIGSAELTPSPYLEWVDRTIADNYNNGIIGGDEAYHDLVDRAATDNSNYDNSSGDGGDEGEEDGEDEEDPEGNTDQPIDTPGESDWEGDDDDPSDDDDSGSEGEQQLDGPWLPIRQPRPAEHSLFGFQSRHEAYLPPASPILPGQQLQPPIQRPALEPEADEEARWNDLRAEEQQQQQQQLAAPPGLPRPALRRGQPLTRGQGMLSTRPRFVLGPSANVYEADEGVRRVLQEIWRQPLYYDRQGPRLVFGQL</sequence>
<feature type="compositionally biased region" description="Low complexity" evidence="1">
    <location>
        <begin position="384"/>
        <end position="408"/>
    </location>
</feature>
<comment type="caution">
    <text evidence="2">The sequence shown here is derived from an EMBL/GenBank/DDBJ whole genome shotgun (WGS) entry which is preliminary data.</text>
</comment>
<dbReference type="EMBL" id="JAQQWE010000001">
    <property type="protein sequence ID" value="KAK7967929.1"/>
    <property type="molecule type" value="Genomic_DNA"/>
</dbReference>
<dbReference type="RefSeq" id="XP_066707321.1">
    <property type="nucleotide sequence ID" value="XM_066838428.1"/>
</dbReference>
<reference evidence="2 3" key="1">
    <citation type="submission" date="2023-01" db="EMBL/GenBank/DDBJ databases">
        <title>Analysis of 21 Apiospora genomes using comparative genomics revels a genus with tremendous synthesis potential of carbohydrate active enzymes and secondary metabolites.</title>
        <authorList>
            <person name="Sorensen T."/>
        </authorList>
    </citation>
    <scope>NUCLEOTIDE SEQUENCE [LARGE SCALE GENOMIC DNA]</scope>
    <source>
        <strain evidence="2 3">CBS 24483</strain>
    </source>
</reference>
<accession>A0ABR1QZ69</accession>
<feature type="region of interest" description="Disordered" evidence="1">
    <location>
        <begin position="345"/>
        <end position="416"/>
    </location>
</feature>
<name>A0ABR1QZ69_9PEZI</name>
<gene>
    <name evidence="2" type="ORF">PG986_002206</name>
</gene>
<evidence type="ECO:0000313" key="2">
    <source>
        <dbReference type="EMBL" id="KAK7967929.1"/>
    </source>
</evidence>
<feature type="compositionally biased region" description="Acidic residues" evidence="1">
    <location>
        <begin position="266"/>
        <end position="282"/>
    </location>
</feature>
<feature type="region of interest" description="Disordered" evidence="1">
    <location>
        <begin position="144"/>
        <end position="195"/>
    </location>
</feature>
<keyword evidence="3" id="KW-1185">Reference proteome</keyword>